<sequence>MEVTIGQFAKLVGSTVRTIRYYDKMGLLIPKKYNSNGRKVYTRYEWEVFQQITILKHFGLSLKEIKEHITNQKLDNRELLLVQKQLIEEKIGELNENLEVINRMDRMYNIEGISEEELNEFAFIMLDLFSREKLYIQLLEEYFKDDKQYMNEIKRLHEPDYKEKMDSNMWRLIQAIRNAMKYNDSESKEKVREIVSEMDALFPADKSLLNLIEDDQFLAKRNHIFTNYFPENIALYIHEELKRYYDAEKDRENE</sequence>
<accession>A0A2W0HQX4</accession>
<dbReference type="AlphaFoldDB" id="A0A2W0HQX4"/>
<evidence type="ECO:0000313" key="4">
    <source>
        <dbReference type="EMBL" id="PYZ95978.1"/>
    </source>
</evidence>
<evidence type="ECO:0000259" key="3">
    <source>
        <dbReference type="PROSITE" id="PS50937"/>
    </source>
</evidence>
<organism evidence="4 5">
    <name type="scientific">Alteribacter lacisalsi</name>
    <dbReference type="NCBI Taxonomy" id="2045244"/>
    <lineage>
        <taxon>Bacteria</taxon>
        <taxon>Bacillati</taxon>
        <taxon>Bacillota</taxon>
        <taxon>Bacilli</taxon>
        <taxon>Bacillales</taxon>
        <taxon>Bacillaceae</taxon>
        <taxon>Alteribacter</taxon>
    </lineage>
</organism>
<dbReference type="Pfam" id="PF13411">
    <property type="entry name" value="MerR_1"/>
    <property type="match status" value="1"/>
</dbReference>
<keyword evidence="1" id="KW-0238">DNA-binding</keyword>
<dbReference type="InterPro" id="IPR009061">
    <property type="entry name" value="DNA-bd_dom_put_sf"/>
</dbReference>
<dbReference type="InterPro" id="IPR000551">
    <property type="entry name" value="MerR-type_HTH_dom"/>
</dbReference>
<dbReference type="Proteomes" id="UP000248066">
    <property type="component" value="Unassembled WGS sequence"/>
</dbReference>
<dbReference type="CDD" id="cd01106">
    <property type="entry name" value="HTH_TipAL-Mta"/>
    <property type="match status" value="1"/>
</dbReference>
<feature type="coiled-coil region" evidence="2">
    <location>
        <begin position="77"/>
        <end position="104"/>
    </location>
</feature>
<name>A0A2W0HQX4_9BACI</name>
<evidence type="ECO:0000256" key="2">
    <source>
        <dbReference type="SAM" id="Coils"/>
    </source>
</evidence>
<dbReference type="OrthoDB" id="1894615at2"/>
<dbReference type="SUPFAM" id="SSF46955">
    <property type="entry name" value="Putative DNA-binding domain"/>
    <property type="match status" value="1"/>
</dbReference>
<gene>
    <name evidence="4" type="ORF">CR205_16520</name>
</gene>
<feature type="domain" description="HTH merR-type" evidence="3">
    <location>
        <begin position="1"/>
        <end position="71"/>
    </location>
</feature>
<evidence type="ECO:0000313" key="5">
    <source>
        <dbReference type="Proteomes" id="UP000248066"/>
    </source>
</evidence>
<dbReference type="InterPro" id="IPR047057">
    <property type="entry name" value="MerR_fam"/>
</dbReference>
<comment type="caution">
    <text evidence="4">The sequence shown here is derived from an EMBL/GenBank/DDBJ whole genome shotgun (WGS) entry which is preliminary data.</text>
</comment>
<keyword evidence="2" id="KW-0175">Coiled coil</keyword>
<evidence type="ECO:0000256" key="1">
    <source>
        <dbReference type="ARBA" id="ARBA00023125"/>
    </source>
</evidence>
<dbReference type="Gene3D" id="1.10.1660.10">
    <property type="match status" value="1"/>
</dbReference>
<keyword evidence="5" id="KW-1185">Reference proteome</keyword>
<dbReference type="PROSITE" id="PS50937">
    <property type="entry name" value="HTH_MERR_2"/>
    <property type="match status" value="1"/>
</dbReference>
<reference evidence="4 5" key="1">
    <citation type="submission" date="2017-10" db="EMBL/GenBank/DDBJ databases">
        <title>Bacillus sp. nov., a halophilic bacterium isolated from a Yangshapao Lake.</title>
        <authorList>
            <person name="Wang H."/>
        </authorList>
    </citation>
    <scope>NUCLEOTIDE SEQUENCE [LARGE SCALE GENOMIC DNA]</scope>
    <source>
        <strain evidence="4 5">YSP-3</strain>
    </source>
</reference>
<proteinExistence type="predicted"/>
<dbReference type="PANTHER" id="PTHR30204">
    <property type="entry name" value="REDOX-CYCLING DRUG-SENSING TRANSCRIPTIONAL ACTIVATOR SOXR"/>
    <property type="match status" value="1"/>
</dbReference>
<dbReference type="SMART" id="SM00422">
    <property type="entry name" value="HTH_MERR"/>
    <property type="match status" value="1"/>
</dbReference>
<dbReference type="GO" id="GO:0003677">
    <property type="term" value="F:DNA binding"/>
    <property type="evidence" value="ECO:0007669"/>
    <property type="project" value="UniProtKB-KW"/>
</dbReference>
<dbReference type="PANTHER" id="PTHR30204:SF96">
    <property type="entry name" value="CHROMOSOME-ANCHORING PROTEIN RACA"/>
    <property type="match status" value="1"/>
</dbReference>
<dbReference type="EMBL" id="PDOF01000003">
    <property type="protein sequence ID" value="PYZ95978.1"/>
    <property type="molecule type" value="Genomic_DNA"/>
</dbReference>
<dbReference type="RefSeq" id="WP_110521255.1">
    <property type="nucleotide sequence ID" value="NZ_PDOF01000003.1"/>
</dbReference>
<dbReference type="GO" id="GO:0003700">
    <property type="term" value="F:DNA-binding transcription factor activity"/>
    <property type="evidence" value="ECO:0007669"/>
    <property type="project" value="InterPro"/>
</dbReference>
<protein>
    <submittedName>
        <fullName evidence="4">MerR family transcriptional regulator</fullName>
    </submittedName>
</protein>